<sequence>MKRNYEDYNLEKSNLPEDKKETPNNQRRRLIIIAAGVILLVIGFIVFNEKRIQAGGKTDDSFFPLIPIWIAISIPLLVQKKKNRENRKKELTALQKAAAKNFLIVLLLLGLAFGVLMAFLVFILAPNN</sequence>
<name>A0A2H0NEK5_9BACT</name>
<reference evidence="3 4" key="1">
    <citation type="submission" date="2017-09" db="EMBL/GenBank/DDBJ databases">
        <title>Depth-based differentiation of microbial function through sediment-hosted aquifers and enrichment of novel symbionts in the deep terrestrial subsurface.</title>
        <authorList>
            <person name="Probst A.J."/>
            <person name="Ladd B."/>
            <person name="Jarett J.K."/>
            <person name="Geller-Mcgrath D.E."/>
            <person name="Sieber C.M."/>
            <person name="Emerson J.B."/>
            <person name="Anantharaman K."/>
            <person name="Thomas B.C."/>
            <person name="Malmstrom R."/>
            <person name="Stieglmeier M."/>
            <person name="Klingl A."/>
            <person name="Woyke T."/>
            <person name="Ryan C.M."/>
            <person name="Banfield J.F."/>
        </authorList>
    </citation>
    <scope>NUCLEOTIDE SEQUENCE [LARGE SCALE GENOMIC DNA]</scope>
    <source>
        <strain evidence="3">CG11_big_fil_rev_8_21_14_0_20_36_20</strain>
    </source>
</reference>
<proteinExistence type="predicted"/>
<evidence type="ECO:0000313" key="4">
    <source>
        <dbReference type="Proteomes" id="UP000230564"/>
    </source>
</evidence>
<feature type="transmembrane region" description="Helical" evidence="2">
    <location>
        <begin position="62"/>
        <end position="78"/>
    </location>
</feature>
<dbReference type="Proteomes" id="UP000230564">
    <property type="component" value="Unassembled WGS sequence"/>
</dbReference>
<organism evidence="3 4">
    <name type="scientific">Candidatus Komeilibacteria bacterium CG11_big_fil_rev_8_21_14_0_20_36_20</name>
    <dbReference type="NCBI Taxonomy" id="1974477"/>
    <lineage>
        <taxon>Bacteria</taxon>
        <taxon>Candidatus Komeiliibacteriota</taxon>
    </lineage>
</organism>
<evidence type="ECO:0000256" key="1">
    <source>
        <dbReference type="SAM" id="MobiDB-lite"/>
    </source>
</evidence>
<evidence type="ECO:0000313" key="3">
    <source>
        <dbReference type="EMBL" id="PIR07322.1"/>
    </source>
</evidence>
<keyword evidence="2" id="KW-0472">Membrane</keyword>
<keyword evidence="2" id="KW-1133">Transmembrane helix</keyword>
<protein>
    <submittedName>
        <fullName evidence="3">Uncharacterized protein</fullName>
    </submittedName>
</protein>
<evidence type="ECO:0000256" key="2">
    <source>
        <dbReference type="SAM" id="Phobius"/>
    </source>
</evidence>
<keyword evidence="2" id="KW-0812">Transmembrane</keyword>
<gene>
    <name evidence="3" type="ORF">COV55_00265</name>
</gene>
<dbReference type="EMBL" id="PCWQ01000004">
    <property type="protein sequence ID" value="PIR07322.1"/>
    <property type="molecule type" value="Genomic_DNA"/>
</dbReference>
<dbReference type="AlphaFoldDB" id="A0A2H0NEK5"/>
<feature type="transmembrane region" description="Helical" evidence="2">
    <location>
        <begin position="99"/>
        <end position="125"/>
    </location>
</feature>
<feature type="region of interest" description="Disordered" evidence="1">
    <location>
        <begin position="1"/>
        <end position="22"/>
    </location>
</feature>
<comment type="caution">
    <text evidence="3">The sequence shown here is derived from an EMBL/GenBank/DDBJ whole genome shotgun (WGS) entry which is preliminary data.</text>
</comment>
<feature type="transmembrane region" description="Helical" evidence="2">
    <location>
        <begin position="30"/>
        <end position="47"/>
    </location>
</feature>
<accession>A0A2H0NEK5</accession>